<evidence type="ECO:0000313" key="1">
    <source>
        <dbReference type="EMBL" id="KAK6727106.1"/>
    </source>
</evidence>
<gene>
    <name evidence="1" type="primary">Necator_chrI.g1170</name>
    <name evidence="1" type="ORF">RB195_005044</name>
</gene>
<evidence type="ECO:0000313" key="2">
    <source>
        <dbReference type="Proteomes" id="UP001303046"/>
    </source>
</evidence>
<comment type="caution">
    <text evidence="1">The sequence shown here is derived from an EMBL/GenBank/DDBJ whole genome shotgun (WGS) entry which is preliminary data.</text>
</comment>
<keyword evidence="2" id="KW-1185">Reference proteome</keyword>
<organism evidence="1 2">
    <name type="scientific">Necator americanus</name>
    <name type="common">Human hookworm</name>
    <dbReference type="NCBI Taxonomy" id="51031"/>
    <lineage>
        <taxon>Eukaryota</taxon>
        <taxon>Metazoa</taxon>
        <taxon>Ecdysozoa</taxon>
        <taxon>Nematoda</taxon>
        <taxon>Chromadorea</taxon>
        <taxon>Rhabditida</taxon>
        <taxon>Rhabditina</taxon>
        <taxon>Rhabditomorpha</taxon>
        <taxon>Strongyloidea</taxon>
        <taxon>Ancylostomatidae</taxon>
        <taxon>Bunostominae</taxon>
        <taxon>Necator</taxon>
    </lineage>
</organism>
<dbReference type="EMBL" id="JAVFWL010000001">
    <property type="protein sequence ID" value="KAK6727106.1"/>
    <property type="molecule type" value="Genomic_DNA"/>
</dbReference>
<reference evidence="1 2" key="1">
    <citation type="submission" date="2023-08" db="EMBL/GenBank/DDBJ databases">
        <title>A Necator americanus chromosomal reference genome.</title>
        <authorList>
            <person name="Ilik V."/>
            <person name="Petrzelkova K.J."/>
            <person name="Pardy F."/>
            <person name="Fuh T."/>
            <person name="Niatou-Singa F.S."/>
            <person name="Gouil Q."/>
            <person name="Baker L."/>
            <person name="Ritchie M.E."/>
            <person name="Jex A.R."/>
            <person name="Gazzola D."/>
            <person name="Li H."/>
            <person name="Toshio Fujiwara R."/>
            <person name="Zhan B."/>
            <person name="Aroian R.V."/>
            <person name="Pafco B."/>
            <person name="Schwarz E.M."/>
        </authorList>
    </citation>
    <scope>NUCLEOTIDE SEQUENCE [LARGE SCALE GENOMIC DNA]</scope>
    <source>
        <strain evidence="1 2">Aroian</strain>
        <tissue evidence="1">Whole animal</tissue>
    </source>
</reference>
<proteinExistence type="predicted"/>
<accession>A0ABR1BPU3</accession>
<sequence length="200" mass="23086">MGLELGKWFYSVECMSDNGDRLVDLREQTGLIIASVFKGNDLCYQLTCQGLTLLMSKGQLKRKMRTLKLQLDYVLSKNIPHSDIRKSRAIWYVLFDFDHRPVLLSLRTVVPQEKPNRSSSTENRYDRPERRRMQNEIPPMCVYSYWSTDQGEALLCGFLHKVHPGGCKGNTSGSNAAEEVCLRIGEYEILVYSFMDRPQH</sequence>
<protein>
    <submittedName>
        <fullName evidence="1">Uncharacterized protein</fullName>
    </submittedName>
</protein>
<dbReference type="Proteomes" id="UP001303046">
    <property type="component" value="Unassembled WGS sequence"/>
</dbReference>
<name>A0ABR1BPU3_NECAM</name>